<name>A0A7G8PQI0_9FLAO</name>
<evidence type="ECO:0000313" key="1">
    <source>
        <dbReference type="EMBL" id="QNJ96596.1"/>
    </source>
</evidence>
<dbReference type="InterPro" id="IPR023346">
    <property type="entry name" value="Lysozyme-like_dom_sf"/>
</dbReference>
<keyword evidence="2" id="KW-1185">Reference proteome</keyword>
<dbReference type="AlphaFoldDB" id="A0A7G8PQI0"/>
<dbReference type="Proteomes" id="UP000515514">
    <property type="component" value="Chromosome"/>
</dbReference>
<evidence type="ECO:0000313" key="2">
    <source>
        <dbReference type="Proteomes" id="UP000515514"/>
    </source>
</evidence>
<dbReference type="SUPFAM" id="SSF53955">
    <property type="entry name" value="Lysozyme-like"/>
    <property type="match status" value="1"/>
</dbReference>
<protein>
    <recommendedName>
        <fullName evidence="3">Peptidoglycan-binding protein LysM</fullName>
    </recommendedName>
</protein>
<dbReference type="EMBL" id="CP052909">
    <property type="protein sequence ID" value="QNJ96596.1"/>
    <property type="molecule type" value="Genomic_DNA"/>
</dbReference>
<reference evidence="1 2" key="1">
    <citation type="submission" date="2020-04" db="EMBL/GenBank/DDBJ databases">
        <title>Genome sequence of Altibacter aquimarinus strain ALE3EI.</title>
        <authorList>
            <person name="Oh H.-M."/>
            <person name="Jang D."/>
        </authorList>
    </citation>
    <scope>NUCLEOTIDE SEQUENCE [LARGE SCALE GENOMIC DNA]</scope>
    <source>
        <strain evidence="1 2">ALE3EI</strain>
    </source>
</reference>
<proteinExistence type="predicted"/>
<gene>
    <name evidence="1" type="ORF">ALE3EI_0005</name>
</gene>
<sequence length="217" mass="24192">MKSKLLRISLIVIVAVLVTTGFSFGKKKAPSHFSTSGLELYFHVPNEDEVALTMLDPNPNYNLFLGKSYVGFKEALGFKESRGDYSTINQFGYLGKYQFARTTLQMIGIYNPDSFLKDSKLQEAAFSAYTSRNKWILRKDIKRYNGKYINGVKVTESGILAAAHLAGAGNVKKYLRSGGAQGFSDAFGTSIRYYLKKFSGYDTSHILPNKKAKAKVM</sequence>
<accession>A0A7G8PQI0</accession>
<evidence type="ECO:0008006" key="3">
    <source>
        <dbReference type="Google" id="ProtNLM"/>
    </source>
</evidence>
<organism evidence="1 2">
    <name type="scientific">Constantimarinum furrinae</name>
    <dbReference type="NCBI Taxonomy" id="2562285"/>
    <lineage>
        <taxon>Bacteria</taxon>
        <taxon>Pseudomonadati</taxon>
        <taxon>Bacteroidota</taxon>
        <taxon>Flavobacteriia</taxon>
        <taxon>Flavobacteriales</taxon>
        <taxon>Flavobacteriaceae</taxon>
        <taxon>Altibacter/Constantimarinum group</taxon>
        <taxon>Constantimarinum</taxon>
    </lineage>
</organism>
<dbReference type="RefSeq" id="WP_186989596.1">
    <property type="nucleotide sequence ID" value="NZ_CP052909.1"/>
</dbReference>
<dbReference type="KEGG" id="alti:ALE3EI_0005"/>